<keyword evidence="6" id="KW-1003">Cell membrane</keyword>
<dbReference type="InterPro" id="IPR035765">
    <property type="entry name" value="SKAP1_SH3"/>
</dbReference>
<dbReference type="Pfam" id="PF00018">
    <property type="entry name" value="SH3_1"/>
    <property type="match status" value="1"/>
</dbReference>
<organism evidence="18 19">
    <name type="scientific">Gallus gallus</name>
    <name type="common">Chicken</name>
    <dbReference type="NCBI Taxonomy" id="9031"/>
    <lineage>
        <taxon>Eukaryota</taxon>
        <taxon>Metazoa</taxon>
        <taxon>Chordata</taxon>
        <taxon>Craniata</taxon>
        <taxon>Vertebrata</taxon>
        <taxon>Euteleostomi</taxon>
        <taxon>Archelosauria</taxon>
        <taxon>Archosauria</taxon>
        <taxon>Dinosauria</taxon>
        <taxon>Saurischia</taxon>
        <taxon>Theropoda</taxon>
        <taxon>Coelurosauria</taxon>
        <taxon>Aves</taxon>
        <taxon>Neognathae</taxon>
        <taxon>Galloanserae</taxon>
        <taxon>Galliformes</taxon>
        <taxon>Phasianidae</taxon>
        <taxon>Phasianinae</taxon>
        <taxon>Gallus</taxon>
    </lineage>
</organism>
<evidence type="ECO:0000259" key="17">
    <source>
        <dbReference type="PROSITE" id="PS50003"/>
    </source>
</evidence>
<dbReference type="Ensembl" id="ENSGALT00010052252.1">
    <property type="protein sequence ID" value="ENSGALP00010031215.1"/>
    <property type="gene ID" value="ENSGALG00010021479.1"/>
</dbReference>
<dbReference type="InterPro" id="IPR037781">
    <property type="entry name" value="SKAP_fam"/>
</dbReference>
<evidence type="ECO:0000259" key="16">
    <source>
        <dbReference type="PROSITE" id="PS50002"/>
    </source>
</evidence>
<dbReference type="Gene3D" id="2.30.29.30">
    <property type="entry name" value="Pleckstrin-homology domain (PH domain)/Phosphotyrosine-binding domain (PTB)"/>
    <property type="match status" value="1"/>
</dbReference>
<dbReference type="GO" id="GO:0005737">
    <property type="term" value="C:cytoplasm"/>
    <property type="evidence" value="ECO:0007669"/>
    <property type="project" value="UniProtKB-SubCell"/>
</dbReference>
<accession>A0A8V0ZIP0</accession>
<sequence length="364" mass="41861">MCHLHHRGTGGTRQWGPTEMPCCYQKPLHSIRSNIYISTHLLASKKPSRQRKCSMSGRYHLEFLPRGENQHDAGFGQDSSDDNQSWSLAPSMTSDVSLPSDLQDDGMEEITLRPVEDTGNILKQGYLEKRSRDHSFFGSEWQKRWCVLNRKTFHYYANEKSKQPKGTFSIEHYSARLALHLRKDSRRSCCFELVCPGKRTYEFTAPSPAEAKDWVDQIQFLLKDLSSLTIPYDEEEEELYNDVGSSDSMTTASHNTTLNQDDGMEEDDIYEVFPEEDPNAPEDSGDDGSGQHRGRSRRDYANYYQGVWDCSAEHPNELSFHRGDLIYILSKEYNMYGWWVGELNSTVGIVPKDYLAAAYDLEER</sequence>
<dbReference type="PROSITE" id="PS50002">
    <property type="entry name" value="SH3"/>
    <property type="match status" value="1"/>
</dbReference>
<proteinExistence type="inferred from homology"/>
<dbReference type="CDD" id="cd13380">
    <property type="entry name" value="PH_Skap1"/>
    <property type="match status" value="1"/>
</dbReference>
<dbReference type="SUPFAM" id="SSF50729">
    <property type="entry name" value="PH domain-like"/>
    <property type="match status" value="1"/>
</dbReference>
<dbReference type="Proteomes" id="UP000000539">
    <property type="component" value="Chromosome 27"/>
</dbReference>
<evidence type="ECO:0000256" key="4">
    <source>
        <dbReference type="ARBA" id="ARBA00005864"/>
    </source>
</evidence>
<dbReference type="InterPro" id="IPR036028">
    <property type="entry name" value="SH3-like_dom_sf"/>
</dbReference>
<evidence type="ECO:0000256" key="2">
    <source>
        <dbReference type="ARBA" id="ARBA00004236"/>
    </source>
</evidence>
<evidence type="ECO:0000256" key="6">
    <source>
        <dbReference type="ARBA" id="ARBA00022475"/>
    </source>
</evidence>
<feature type="compositionally biased region" description="Polar residues" evidence="15">
    <location>
        <begin position="82"/>
        <end position="97"/>
    </location>
</feature>
<dbReference type="GO" id="GO:0005634">
    <property type="term" value="C:nucleus"/>
    <property type="evidence" value="ECO:0007669"/>
    <property type="project" value="UniProtKB-SubCell"/>
</dbReference>
<reference evidence="18" key="1">
    <citation type="submission" date="2020-11" db="EMBL/GenBank/DDBJ databases">
        <title>Gallus gallus (Chicken) genome, bGalGal1, GRCg7b, maternal haplotype autosomes + Z &amp; W.</title>
        <authorList>
            <person name="Warren W."/>
            <person name="Formenti G."/>
            <person name="Fedrigo O."/>
            <person name="Haase B."/>
            <person name="Mountcastle J."/>
            <person name="Balacco J."/>
            <person name="Tracey A."/>
            <person name="Schneider V."/>
            <person name="Okimoto R."/>
            <person name="Cheng H."/>
            <person name="Hawken R."/>
            <person name="Howe K."/>
            <person name="Jarvis E.D."/>
        </authorList>
    </citation>
    <scope>NUCLEOTIDE SEQUENCE [LARGE SCALE GENOMIC DNA]</scope>
    <source>
        <strain evidence="18">Broiler</strain>
    </source>
</reference>
<dbReference type="PRINTS" id="PR00452">
    <property type="entry name" value="SH3DOMAIN"/>
</dbReference>
<dbReference type="FunFam" id="2.30.30.40:FF:000097">
    <property type="entry name" value="Putative src kinase-associated phosphoprotein 2"/>
    <property type="match status" value="1"/>
</dbReference>
<keyword evidence="19" id="KW-1185">Reference proteome</keyword>
<comment type="similarity">
    <text evidence="4">Belongs to the SKAP family.</text>
</comment>
<dbReference type="SMART" id="SM00233">
    <property type="entry name" value="PH"/>
    <property type="match status" value="1"/>
</dbReference>
<dbReference type="GO" id="GO:0002250">
    <property type="term" value="P:adaptive immune response"/>
    <property type="evidence" value="ECO:0007669"/>
    <property type="project" value="UniProtKB-KW"/>
</dbReference>
<dbReference type="AlphaFoldDB" id="A0A8V0ZIP0"/>
<evidence type="ECO:0000256" key="1">
    <source>
        <dbReference type="ARBA" id="ARBA00004123"/>
    </source>
</evidence>
<dbReference type="CDD" id="cd12044">
    <property type="entry name" value="SH3_SKAP1"/>
    <property type="match status" value="1"/>
</dbReference>
<dbReference type="PROSITE" id="PS50003">
    <property type="entry name" value="PH_DOMAIN"/>
    <property type="match status" value="1"/>
</dbReference>
<dbReference type="GO" id="GO:0005886">
    <property type="term" value="C:plasma membrane"/>
    <property type="evidence" value="ECO:0007669"/>
    <property type="project" value="UniProtKB-SubCell"/>
</dbReference>
<keyword evidence="12" id="KW-0539">Nucleus</keyword>
<evidence type="ECO:0000256" key="9">
    <source>
        <dbReference type="ARBA" id="ARBA00022859"/>
    </source>
</evidence>
<evidence type="ECO:0000256" key="12">
    <source>
        <dbReference type="ARBA" id="ARBA00023242"/>
    </source>
</evidence>
<keyword evidence="9" id="KW-0391">Immunity</keyword>
<evidence type="ECO:0000256" key="10">
    <source>
        <dbReference type="ARBA" id="ARBA00023130"/>
    </source>
</evidence>
<gene>
    <name evidence="18" type="primary">SKAP1</name>
</gene>
<keyword evidence="8" id="KW-0597">Phosphoprotein</keyword>
<dbReference type="InterPro" id="IPR011993">
    <property type="entry name" value="PH-like_dom_sf"/>
</dbReference>
<dbReference type="Pfam" id="PF00169">
    <property type="entry name" value="PH"/>
    <property type="match status" value="1"/>
</dbReference>
<feature type="region of interest" description="Disordered" evidence="15">
    <location>
        <begin position="70"/>
        <end position="100"/>
    </location>
</feature>
<feature type="region of interest" description="Disordered" evidence="15">
    <location>
        <begin position="242"/>
        <end position="296"/>
    </location>
</feature>
<dbReference type="InterPro" id="IPR001849">
    <property type="entry name" value="PH_domain"/>
</dbReference>
<feature type="compositionally biased region" description="Acidic residues" evidence="15">
    <location>
        <begin position="262"/>
        <end position="286"/>
    </location>
</feature>
<dbReference type="OrthoDB" id="243840at2759"/>
<dbReference type="PANTHER" id="PTHR15129:SF1">
    <property type="entry name" value="SRC KINASE-ASSOCIATED PHOSPHOPROTEIN 1"/>
    <property type="match status" value="1"/>
</dbReference>
<evidence type="ECO:0000256" key="3">
    <source>
        <dbReference type="ARBA" id="ARBA00004496"/>
    </source>
</evidence>
<dbReference type="SUPFAM" id="SSF50044">
    <property type="entry name" value="SH3-domain"/>
    <property type="match status" value="1"/>
</dbReference>
<evidence type="ECO:0000256" key="8">
    <source>
        <dbReference type="ARBA" id="ARBA00022553"/>
    </source>
</evidence>
<dbReference type="InterPro" id="IPR001452">
    <property type="entry name" value="SH3_domain"/>
</dbReference>
<evidence type="ECO:0000256" key="7">
    <source>
        <dbReference type="ARBA" id="ARBA00022490"/>
    </source>
</evidence>
<feature type="domain" description="PH" evidence="17">
    <location>
        <begin position="120"/>
        <end position="223"/>
    </location>
</feature>
<dbReference type="PANTHER" id="PTHR15129">
    <property type="entry name" value="SRC-ASSOCIATED ADAPTOR PROTEIN"/>
    <property type="match status" value="1"/>
</dbReference>
<keyword evidence="7" id="KW-0963">Cytoplasm</keyword>
<evidence type="ECO:0000256" key="14">
    <source>
        <dbReference type="PROSITE-ProRule" id="PRU00192"/>
    </source>
</evidence>
<evidence type="ECO:0000256" key="5">
    <source>
        <dbReference type="ARBA" id="ARBA00022443"/>
    </source>
</evidence>
<dbReference type="GeneTree" id="ENSGT00390000017856"/>
<evidence type="ECO:0000256" key="13">
    <source>
        <dbReference type="ARBA" id="ARBA00039670"/>
    </source>
</evidence>
<evidence type="ECO:0000256" key="15">
    <source>
        <dbReference type="SAM" id="MobiDB-lite"/>
    </source>
</evidence>
<keyword evidence="11" id="KW-0472">Membrane</keyword>
<dbReference type="Gene3D" id="2.30.30.40">
    <property type="entry name" value="SH3 Domains"/>
    <property type="match status" value="1"/>
</dbReference>
<dbReference type="SMART" id="SM00326">
    <property type="entry name" value="SH3"/>
    <property type="match status" value="1"/>
</dbReference>
<reference evidence="18" key="3">
    <citation type="submission" date="2025-09" db="UniProtKB">
        <authorList>
            <consortium name="Ensembl"/>
        </authorList>
    </citation>
    <scope>IDENTIFICATION</scope>
    <source>
        <strain evidence="18">broiler</strain>
    </source>
</reference>
<protein>
    <recommendedName>
        <fullName evidence="13">Src kinase-associated phosphoprotein 1</fullName>
    </recommendedName>
</protein>
<name>A0A8V0ZIP0_CHICK</name>
<evidence type="ECO:0000313" key="19">
    <source>
        <dbReference type="Proteomes" id="UP000000539"/>
    </source>
</evidence>
<reference evidence="18" key="2">
    <citation type="submission" date="2025-08" db="UniProtKB">
        <authorList>
            <consortium name="Ensembl"/>
        </authorList>
    </citation>
    <scope>IDENTIFICATION</scope>
    <source>
        <strain evidence="18">broiler</strain>
    </source>
</reference>
<feature type="compositionally biased region" description="Polar residues" evidence="15">
    <location>
        <begin position="243"/>
        <end position="260"/>
    </location>
</feature>
<feature type="domain" description="SH3" evidence="16">
    <location>
        <begin position="299"/>
        <end position="360"/>
    </location>
</feature>
<keyword evidence="5 14" id="KW-0728">SH3 domain</keyword>
<keyword evidence="10" id="KW-1064">Adaptive immunity</keyword>
<evidence type="ECO:0000313" key="18">
    <source>
        <dbReference type="Ensembl" id="ENSGALP00010031215.1"/>
    </source>
</evidence>
<comment type="subcellular location">
    <subcellularLocation>
        <location evidence="2">Cell membrane</location>
    </subcellularLocation>
    <subcellularLocation>
        <location evidence="3">Cytoplasm</location>
    </subcellularLocation>
    <subcellularLocation>
        <location evidence="1">Nucleus</location>
    </subcellularLocation>
</comment>
<evidence type="ECO:0000256" key="11">
    <source>
        <dbReference type="ARBA" id="ARBA00023136"/>
    </source>
</evidence>